<proteinExistence type="predicted"/>
<feature type="region of interest" description="Disordered" evidence="2">
    <location>
        <begin position="540"/>
        <end position="599"/>
    </location>
</feature>
<dbReference type="InterPro" id="IPR027417">
    <property type="entry name" value="P-loop_NTPase"/>
</dbReference>
<dbReference type="SUPFAM" id="SSF52540">
    <property type="entry name" value="P-loop containing nucleoside triphosphate hydrolases"/>
    <property type="match status" value="1"/>
</dbReference>
<feature type="compositionally biased region" description="Gly residues" evidence="2">
    <location>
        <begin position="544"/>
        <end position="554"/>
    </location>
</feature>
<protein>
    <submittedName>
        <fullName evidence="3">Uncharacterized protein</fullName>
    </submittedName>
</protein>
<keyword evidence="4" id="KW-1185">Reference proteome</keyword>
<evidence type="ECO:0000256" key="2">
    <source>
        <dbReference type="SAM" id="MobiDB-lite"/>
    </source>
</evidence>
<evidence type="ECO:0000313" key="4">
    <source>
        <dbReference type="Proteomes" id="UP000007264"/>
    </source>
</evidence>
<dbReference type="EMBL" id="AGSI01000005">
    <property type="protein sequence ID" value="EIE24500.1"/>
    <property type="molecule type" value="Genomic_DNA"/>
</dbReference>
<reference evidence="3 4" key="1">
    <citation type="journal article" date="2012" name="Genome Biol.">
        <title>The genome of the polar eukaryotic microalga coccomyxa subellipsoidea reveals traits of cold adaptation.</title>
        <authorList>
            <person name="Blanc G."/>
            <person name="Agarkova I."/>
            <person name="Grimwood J."/>
            <person name="Kuo A."/>
            <person name="Brueggeman A."/>
            <person name="Dunigan D."/>
            <person name="Gurnon J."/>
            <person name="Ladunga I."/>
            <person name="Lindquist E."/>
            <person name="Lucas S."/>
            <person name="Pangilinan J."/>
            <person name="Proschold T."/>
            <person name="Salamov A."/>
            <person name="Schmutz J."/>
            <person name="Weeks D."/>
            <person name="Yamada T."/>
            <person name="Claverie J.M."/>
            <person name="Grigoriev I."/>
            <person name="Van Etten J."/>
            <person name="Lomsadze A."/>
            <person name="Borodovsky M."/>
        </authorList>
    </citation>
    <scope>NUCLEOTIDE SEQUENCE [LARGE SCALE GENOMIC DNA]</scope>
    <source>
        <strain evidence="3 4">C-169</strain>
    </source>
</reference>
<sequence length="801" mass="88494">MAQQRIDRLWSEVQRTEQKIEEQQEKIEKAIEDEKPQKLVDSYMEEKARLVAKEKDLSQQLMALQTQLITPAGMRAVEYQASNGIDHRPLGRRSVATDATKPDSNFYVESAMVDSLADDMATGLVVLYRDPRQSGKTTDALAVCRRLRQSGIQVAYVDLGDAAGSAFDEAATNAEPIWREVLEEFDIAGVPGKSSYRTFRSFLKRPEGPRVAVVFDECDTLHQLPVVFKRWLMGVRLLSQQRFPDSRLCGQMLVGTPRMEEAIPNSLDGIAWSKLIVGAVQSPSRFSPTEVGELLCQMVAARNRRLSDSIEDWASSLWSHTEGSKGLTGICLRELDIECFSTLSECKLSAWEKSLRHDLVKRLTRGTRTAYDRMLSAVDTSDPTMQAIIENLLLTGRHAVPDPDSLCNAEYELLCDGVVRVAGVAGGHYLEASSPMLAAAMLNAALDSIQDLPQLPAPPAEPTARELGEYLLENGLGQFQSSRLLQEKVRTSDGQQVLEWALQHELSRGLHFALRSAVLFTTLEFKDLKLAVEVRNTAYQAPGASGGGGGGGGSSRSRSIIDSAPAESQTSMGAGTAESARRTGPPSVSQGSSASQYAGATEADRCRRLDLYVGNGQYSTGYELSSAASAADLKDHVQRSVKYSEQHNCQVFAVNLQRPKRPRGRPRKKALPPSEALTQAQLKDAMGNFASWPKEHCDKVVFVNVLLELELGRVLLQYVDEPDVVKVIQLSEPQGQVRETALRLSTKHWLRAFAKEARELGGLGEELNASGFMASFMEWRYMQQDKRLHIQRIDELNLLPA</sequence>
<comment type="caution">
    <text evidence="3">The sequence shown here is derived from an EMBL/GenBank/DDBJ whole genome shotgun (WGS) entry which is preliminary data.</text>
</comment>
<dbReference type="OrthoDB" id="2387658at2759"/>
<organism evidence="3 4">
    <name type="scientific">Coccomyxa subellipsoidea (strain C-169)</name>
    <name type="common">Green microalga</name>
    <dbReference type="NCBI Taxonomy" id="574566"/>
    <lineage>
        <taxon>Eukaryota</taxon>
        <taxon>Viridiplantae</taxon>
        <taxon>Chlorophyta</taxon>
        <taxon>core chlorophytes</taxon>
        <taxon>Trebouxiophyceae</taxon>
        <taxon>Trebouxiophyceae incertae sedis</taxon>
        <taxon>Coccomyxaceae</taxon>
        <taxon>Coccomyxa</taxon>
        <taxon>Coccomyxa subellipsoidea</taxon>
    </lineage>
</organism>
<dbReference type="GeneID" id="17042502"/>
<dbReference type="Proteomes" id="UP000007264">
    <property type="component" value="Unassembled WGS sequence"/>
</dbReference>
<evidence type="ECO:0000313" key="3">
    <source>
        <dbReference type="EMBL" id="EIE24500.1"/>
    </source>
</evidence>
<name>I0Z1I1_COCSC</name>
<accession>I0Z1I1</accession>
<dbReference type="AlphaFoldDB" id="I0Z1I1"/>
<dbReference type="RefSeq" id="XP_005649044.1">
    <property type="nucleotide sequence ID" value="XM_005648987.1"/>
</dbReference>
<dbReference type="eggNOG" id="ENOG502QWQN">
    <property type="taxonomic scope" value="Eukaryota"/>
</dbReference>
<feature type="coiled-coil region" evidence="1">
    <location>
        <begin position="6"/>
        <end position="67"/>
    </location>
</feature>
<feature type="compositionally biased region" description="Low complexity" evidence="2">
    <location>
        <begin position="584"/>
        <end position="599"/>
    </location>
</feature>
<dbReference type="KEGG" id="csl:COCSUDRAFT_65392"/>
<keyword evidence="1" id="KW-0175">Coiled coil</keyword>
<gene>
    <name evidence="3" type="ORF">COCSUDRAFT_65392</name>
</gene>
<evidence type="ECO:0000256" key="1">
    <source>
        <dbReference type="SAM" id="Coils"/>
    </source>
</evidence>